<proteinExistence type="predicted"/>
<dbReference type="GeneID" id="37025293"/>
<feature type="transmembrane region" description="Helical" evidence="2">
    <location>
        <begin position="153"/>
        <end position="175"/>
    </location>
</feature>
<evidence type="ECO:0000313" key="3">
    <source>
        <dbReference type="EMBL" id="PWN29208.1"/>
    </source>
</evidence>
<feature type="transmembrane region" description="Helical" evidence="2">
    <location>
        <begin position="234"/>
        <end position="261"/>
    </location>
</feature>
<feature type="region of interest" description="Disordered" evidence="1">
    <location>
        <begin position="459"/>
        <end position="484"/>
    </location>
</feature>
<feature type="compositionally biased region" description="Gly residues" evidence="1">
    <location>
        <begin position="719"/>
        <end position="729"/>
    </location>
</feature>
<feature type="transmembrane region" description="Helical" evidence="2">
    <location>
        <begin position="187"/>
        <end position="213"/>
    </location>
</feature>
<feature type="compositionally biased region" description="Low complexity" evidence="1">
    <location>
        <begin position="948"/>
        <end position="959"/>
    </location>
</feature>
<dbReference type="AlphaFoldDB" id="A0A316UWM9"/>
<feature type="region of interest" description="Disordered" evidence="1">
    <location>
        <begin position="940"/>
        <end position="978"/>
    </location>
</feature>
<feature type="compositionally biased region" description="Polar residues" evidence="1">
    <location>
        <begin position="886"/>
        <end position="919"/>
    </location>
</feature>
<reference evidence="3 4" key="1">
    <citation type="journal article" date="2018" name="Mol. Biol. Evol.">
        <title>Broad Genomic Sampling Reveals a Smut Pathogenic Ancestry of the Fungal Clade Ustilaginomycotina.</title>
        <authorList>
            <person name="Kijpornyongpan T."/>
            <person name="Mondo S.J."/>
            <person name="Barry K."/>
            <person name="Sandor L."/>
            <person name="Lee J."/>
            <person name="Lipzen A."/>
            <person name="Pangilinan J."/>
            <person name="LaButti K."/>
            <person name="Hainaut M."/>
            <person name="Henrissat B."/>
            <person name="Grigoriev I.V."/>
            <person name="Spatafora J.W."/>
            <person name="Aime M.C."/>
        </authorList>
    </citation>
    <scope>NUCLEOTIDE SEQUENCE [LARGE SCALE GENOMIC DNA]</scope>
    <source>
        <strain evidence="3 4">MCA 5214</strain>
    </source>
</reference>
<evidence type="ECO:0000256" key="2">
    <source>
        <dbReference type="SAM" id="Phobius"/>
    </source>
</evidence>
<evidence type="ECO:0000313" key="4">
    <source>
        <dbReference type="Proteomes" id="UP000245884"/>
    </source>
</evidence>
<keyword evidence="4" id="KW-1185">Reference proteome</keyword>
<name>A0A316UWM9_9BASI</name>
<dbReference type="Proteomes" id="UP000245884">
    <property type="component" value="Unassembled WGS sequence"/>
</dbReference>
<dbReference type="EMBL" id="KZ819664">
    <property type="protein sequence ID" value="PWN29208.1"/>
    <property type="molecule type" value="Genomic_DNA"/>
</dbReference>
<feature type="compositionally biased region" description="Low complexity" evidence="1">
    <location>
        <begin position="534"/>
        <end position="546"/>
    </location>
</feature>
<feature type="compositionally biased region" description="Low complexity" evidence="1">
    <location>
        <begin position="857"/>
        <end position="885"/>
    </location>
</feature>
<feature type="compositionally biased region" description="Polar residues" evidence="1">
    <location>
        <begin position="326"/>
        <end position="345"/>
    </location>
</feature>
<keyword evidence="2" id="KW-0472">Membrane</keyword>
<protein>
    <submittedName>
        <fullName evidence="3">Uncharacterized protein</fullName>
    </submittedName>
</protein>
<sequence>MSSSSMSNTMNFLLDPSRGVELVSVGLQCFATGIVFVLCLQCLVVGRGSSNGRSSSKRDHLDEDECDISRQESLSPRARERWQLLAIVATLTAGAQVILACFALERAERTKAYLALVFASLIVTMTIAHLYAGRVVLHPLLVQHRHGGVIKMLLSMFALVAHVAIGTTTAVYSLAHGEEDHSHDLLLAYQALVLALSTTFTIALAVTGLRAYMKHRRAQLHWNGSKRKDSQRGSFALTFATVVGPWTVNTAIAILCITALVHQPRLYQVILPLEPYTHLVCLLTSFIKTACPPSASSDPLEHGEFSPNQHSHSQHYQQHRWSSSHLTGSAWTTSNRLDPSSQSGDELNKGIHQRNGFSPPAHHEVRSRLNTAATDRTAIATGHGHAPTPALFFDALTPPTLSMLVPAAIRPEQIQPQNHLDQPAEHTPSPDDGMDVEADAYAYSNDHDHAHADGEGHMELMVDAPPSSPLPSSSCPDNNHDYRHHLGRRNPLAQVFSHAARRISSTLSGISTPEPFPAHAGTGTARAEESSESQAHYQQGQHQLQHQPKRWRRKLSNAGMAPSAWRGLDRWAGSSSRQQHIVSVDHGDRLEVCDTPPPCGSPAGTNTTTGAVMPCADGSTRVARRGDNSIDSLATGLMTSRAAAGSAPNLLAGVTRAPSVVHPRTRVDSTPSGWPARFVGKSKASHGHGHGQALNGKEKRQSVRSSIISLTNSSSANSGGSGGGGGVSWFGGRPSTSAARTRAGVSAFPTAGRPKQLGAATTLPQHQEHPHQDVKQQYKALASPGLPGYTDSQAQAAAEAAATSSALAVPSPIAAARPSSSLLVPTGMQHYLHPPQHYLSPAQAHSHGHGRPPPSPSETVTSTSFFSSSRPGSVSAVAAPVGSTPQWMQPASSGPGAGTTTFSRSGCGSGSTPPRSRGQSPRLAEARVVGRQETYAAIVTPTYGRGGTSATAMAASATGPHDAAAQAPLRRERNPSLVRRKAVPSIGSFEELMREDLVRVG</sequence>
<feature type="region of interest" description="Disordered" evidence="1">
    <location>
        <begin position="297"/>
        <end position="368"/>
    </location>
</feature>
<feature type="compositionally biased region" description="Low complexity" evidence="1">
    <location>
        <begin position="703"/>
        <end position="718"/>
    </location>
</feature>
<feature type="compositionally biased region" description="Basic and acidic residues" evidence="1">
    <location>
        <begin position="766"/>
        <end position="776"/>
    </location>
</feature>
<feature type="transmembrane region" description="Helical" evidence="2">
    <location>
        <begin position="112"/>
        <end position="132"/>
    </location>
</feature>
<keyword evidence="2" id="KW-1133">Transmembrane helix</keyword>
<dbReference type="RefSeq" id="XP_025363820.1">
    <property type="nucleotide sequence ID" value="XM_025503470.1"/>
</dbReference>
<gene>
    <name evidence="3" type="ORF">BDZ90DRAFT_141197</name>
</gene>
<feature type="region of interest" description="Disordered" evidence="1">
    <location>
        <begin position="662"/>
        <end position="776"/>
    </location>
</feature>
<feature type="transmembrane region" description="Helical" evidence="2">
    <location>
        <begin position="84"/>
        <end position="106"/>
    </location>
</feature>
<feature type="transmembrane region" description="Helical" evidence="2">
    <location>
        <begin position="20"/>
        <end position="45"/>
    </location>
</feature>
<feature type="region of interest" description="Disordered" evidence="1">
    <location>
        <begin position="833"/>
        <end position="928"/>
    </location>
</feature>
<accession>A0A316UWM9</accession>
<evidence type="ECO:0000256" key="1">
    <source>
        <dbReference type="SAM" id="MobiDB-lite"/>
    </source>
</evidence>
<feature type="region of interest" description="Disordered" evidence="1">
    <location>
        <begin position="507"/>
        <end position="558"/>
    </location>
</feature>
<feature type="compositionally biased region" description="Low complexity" evidence="1">
    <location>
        <begin position="309"/>
        <end position="325"/>
    </location>
</feature>
<organism evidence="3 4">
    <name type="scientific">Jaminaea rosea</name>
    <dbReference type="NCBI Taxonomy" id="1569628"/>
    <lineage>
        <taxon>Eukaryota</taxon>
        <taxon>Fungi</taxon>
        <taxon>Dikarya</taxon>
        <taxon>Basidiomycota</taxon>
        <taxon>Ustilaginomycotina</taxon>
        <taxon>Exobasidiomycetes</taxon>
        <taxon>Microstromatales</taxon>
        <taxon>Microstromatales incertae sedis</taxon>
        <taxon>Jaminaea</taxon>
    </lineage>
</organism>
<keyword evidence="2" id="KW-0812">Transmembrane</keyword>